<dbReference type="SUPFAM" id="SSF54695">
    <property type="entry name" value="POZ domain"/>
    <property type="match status" value="1"/>
</dbReference>
<dbReference type="InterPro" id="IPR000210">
    <property type="entry name" value="BTB/POZ_dom"/>
</dbReference>
<keyword evidence="6" id="KW-1185">Reference proteome</keyword>
<accession>A0A4U6THJ6</accession>
<feature type="domain" description="BTB" evidence="3">
    <location>
        <begin position="1"/>
        <end position="54"/>
    </location>
</feature>
<dbReference type="PANTHER" id="PTHR26379:SF477">
    <property type="entry name" value="OS08G0129000 PROTEIN"/>
    <property type="match status" value="1"/>
</dbReference>
<dbReference type="Proteomes" id="UP000298652">
    <property type="component" value="Chromosome 8"/>
</dbReference>
<dbReference type="GO" id="GO:0016567">
    <property type="term" value="P:protein ubiquitination"/>
    <property type="evidence" value="ECO:0007669"/>
    <property type="project" value="InterPro"/>
</dbReference>
<comment type="similarity">
    <text evidence="2">Belongs to the Tdpoz family.</text>
</comment>
<feature type="domain" description="BPM/SPOP BACK" evidence="4">
    <location>
        <begin position="67"/>
        <end position="101"/>
    </location>
</feature>
<name>A0A4U6THJ6_SETVI</name>
<dbReference type="Pfam" id="PF24570">
    <property type="entry name" value="BACK_BPM_SPOP"/>
    <property type="match status" value="1"/>
</dbReference>
<sequence length="107" mass="12183">MEPGVFKAFLHFIYTDSLPEIDEGDKMAMAQHLLVVADRYHMERLKLICEVMLHDYVDTDNAATMLACLRFISSPCNLKVVMASEGFEYLTRSRPSLLKELATNIVV</sequence>
<dbReference type="Gramene" id="TKW01841">
    <property type="protein sequence ID" value="TKW01841"/>
    <property type="gene ID" value="SEVIR_8G205700v2"/>
</dbReference>
<protein>
    <submittedName>
        <fullName evidence="5">Uncharacterized protein</fullName>
    </submittedName>
</protein>
<evidence type="ECO:0000313" key="5">
    <source>
        <dbReference type="EMBL" id="TKW01841.1"/>
    </source>
</evidence>
<dbReference type="InterPro" id="IPR056423">
    <property type="entry name" value="BACK_BPM_SPOP"/>
</dbReference>
<dbReference type="InterPro" id="IPR011333">
    <property type="entry name" value="SKP1/BTB/POZ_sf"/>
</dbReference>
<proteinExistence type="inferred from homology"/>
<dbReference type="AlphaFoldDB" id="A0A4U6THJ6"/>
<dbReference type="InterPro" id="IPR045005">
    <property type="entry name" value="BPM1-6"/>
</dbReference>
<dbReference type="OMA" id="CDMERDV"/>
<dbReference type="EMBL" id="CM016559">
    <property type="protein sequence ID" value="TKW01841.1"/>
    <property type="molecule type" value="Genomic_DNA"/>
</dbReference>
<gene>
    <name evidence="5" type="ORF">SEVIR_8G205700v2</name>
</gene>
<dbReference type="Pfam" id="PF00651">
    <property type="entry name" value="BTB"/>
    <property type="match status" value="1"/>
</dbReference>
<evidence type="ECO:0000259" key="4">
    <source>
        <dbReference type="Pfam" id="PF24570"/>
    </source>
</evidence>
<reference evidence="5" key="1">
    <citation type="submission" date="2019-03" db="EMBL/GenBank/DDBJ databases">
        <title>WGS assembly of Setaria viridis.</title>
        <authorList>
            <person name="Huang P."/>
            <person name="Jenkins J."/>
            <person name="Grimwood J."/>
            <person name="Barry K."/>
            <person name="Healey A."/>
            <person name="Mamidi S."/>
            <person name="Sreedasyam A."/>
            <person name="Shu S."/>
            <person name="Feldman M."/>
            <person name="Wu J."/>
            <person name="Yu Y."/>
            <person name="Chen C."/>
            <person name="Johnson J."/>
            <person name="Rokhsar D."/>
            <person name="Baxter I."/>
            <person name="Schmutz J."/>
            <person name="Brutnell T."/>
            <person name="Kellogg E."/>
        </authorList>
    </citation>
    <scope>NUCLEOTIDE SEQUENCE [LARGE SCALE GENOMIC DNA]</scope>
</reference>
<evidence type="ECO:0000256" key="2">
    <source>
        <dbReference type="ARBA" id="ARBA00010846"/>
    </source>
</evidence>
<evidence type="ECO:0000259" key="3">
    <source>
        <dbReference type="Pfam" id="PF00651"/>
    </source>
</evidence>
<evidence type="ECO:0000313" key="6">
    <source>
        <dbReference type="Proteomes" id="UP000298652"/>
    </source>
</evidence>
<dbReference type="Gene3D" id="3.30.710.10">
    <property type="entry name" value="Potassium Channel Kv1.1, Chain A"/>
    <property type="match status" value="1"/>
</dbReference>
<dbReference type="PANTHER" id="PTHR26379">
    <property type="entry name" value="BTB/POZ AND MATH DOMAIN-CONTAINING PROTEIN 1"/>
    <property type="match status" value="1"/>
</dbReference>
<organism evidence="5 6">
    <name type="scientific">Setaria viridis</name>
    <name type="common">Green bristlegrass</name>
    <name type="synonym">Setaria italica subsp. viridis</name>
    <dbReference type="NCBI Taxonomy" id="4556"/>
    <lineage>
        <taxon>Eukaryota</taxon>
        <taxon>Viridiplantae</taxon>
        <taxon>Streptophyta</taxon>
        <taxon>Embryophyta</taxon>
        <taxon>Tracheophyta</taxon>
        <taxon>Spermatophyta</taxon>
        <taxon>Magnoliopsida</taxon>
        <taxon>Liliopsida</taxon>
        <taxon>Poales</taxon>
        <taxon>Poaceae</taxon>
        <taxon>PACMAD clade</taxon>
        <taxon>Panicoideae</taxon>
        <taxon>Panicodae</taxon>
        <taxon>Paniceae</taxon>
        <taxon>Cenchrinae</taxon>
        <taxon>Setaria</taxon>
    </lineage>
</organism>
<comment type="pathway">
    <text evidence="1">Protein modification; protein ubiquitination.</text>
</comment>
<evidence type="ECO:0000256" key="1">
    <source>
        <dbReference type="ARBA" id="ARBA00004906"/>
    </source>
</evidence>